<dbReference type="STRING" id="42155.A0A0R3QJ63"/>
<evidence type="ECO:0000256" key="1">
    <source>
        <dbReference type="ARBA" id="ARBA00022614"/>
    </source>
</evidence>
<name>A0A0R3QJ63_9BILA</name>
<reference evidence="3 4" key="2">
    <citation type="submission" date="2018-11" db="EMBL/GenBank/DDBJ databases">
        <authorList>
            <consortium name="Pathogen Informatics"/>
        </authorList>
    </citation>
    <scope>NUCLEOTIDE SEQUENCE [LARGE SCALE GENOMIC DNA]</scope>
</reference>
<evidence type="ECO:0000313" key="3">
    <source>
        <dbReference type="EMBL" id="VDO18379.1"/>
    </source>
</evidence>
<dbReference type="GO" id="GO:0005737">
    <property type="term" value="C:cytoplasm"/>
    <property type="evidence" value="ECO:0007669"/>
    <property type="project" value="TreeGrafter"/>
</dbReference>
<dbReference type="InterPro" id="IPR032675">
    <property type="entry name" value="LRR_dom_sf"/>
</dbReference>
<dbReference type="PANTHER" id="PTHR48051:SF1">
    <property type="entry name" value="RAS SUPPRESSOR PROTEIN 1"/>
    <property type="match status" value="1"/>
</dbReference>
<dbReference type="Pfam" id="PF00560">
    <property type="entry name" value="LRR_1"/>
    <property type="match status" value="3"/>
</dbReference>
<accession>A0A0R3QJ63</accession>
<evidence type="ECO:0000313" key="4">
    <source>
        <dbReference type="Proteomes" id="UP000280834"/>
    </source>
</evidence>
<keyword evidence="4" id="KW-1185">Reference proteome</keyword>
<dbReference type="InterPro" id="IPR001611">
    <property type="entry name" value="Leu-rich_rpt"/>
</dbReference>
<dbReference type="SMART" id="SM00364">
    <property type="entry name" value="LRR_BAC"/>
    <property type="match status" value="2"/>
</dbReference>
<dbReference type="PROSITE" id="PS51450">
    <property type="entry name" value="LRR"/>
    <property type="match status" value="2"/>
</dbReference>
<dbReference type="PANTHER" id="PTHR48051">
    <property type="match status" value="1"/>
</dbReference>
<gene>
    <name evidence="3" type="ORF">BTMF_LOCUS5695</name>
</gene>
<dbReference type="WBParaSite" id="BTMF_0000646001-mRNA-1">
    <property type="protein sequence ID" value="BTMF_0000646001-mRNA-1"/>
    <property type="gene ID" value="BTMF_0000646001"/>
</dbReference>
<keyword evidence="2" id="KW-0677">Repeat</keyword>
<dbReference type="Proteomes" id="UP000280834">
    <property type="component" value="Unassembled WGS sequence"/>
</dbReference>
<organism evidence="5">
    <name type="scientific">Brugia timori</name>
    <dbReference type="NCBI Taxonomy" id="42155"/>
    <lineage>
        <taxon>Eukaryota</taxon>
        <taxon>Metazoa</taxon>
        <taxon>Ecdysozoa</taxon>
        <taxon>Nematoda</taxon>
        <taxon>Chromadorea</taxon>
        <taxon>Rhabditida</taxon>
        <taxon>Spirurina</taxon>
        <taxon>Spiruromorpha</taxon>
        <taxon>Filarioidea</taxon>
        <taxon>Onchocercidae</taxon>
        <taxon>Brugia</taxon>
    </lineage>
</organism>
<sequence length="116" mass="13551">MNVSRLKNLYANNNKIERLPEIIENCALEVLSLHNNCIDLLPDELLKVANKLKNLNVSHNRLKRLPPANTMFDLNRIQFLRAARNFLDESVISVVVCCRRLRLLDLSYNQLKFFDD</sequence>
<evidence type="ECO:0000256" key="2">
    <source>
        <dbReference type="ARBA" id="ARBA00022737"/>
    </source>
</evidence>
<proteinExistence type="predicted"/>
<keyword evidence="1" id="KW-0433">Leucine-rich repeat</keyword>
<dbReference type="EMBL" id="UZAG01006323">
    <property type="protein sequence ID" value="VDO18379.1"/>
    <property type="molecule type" value="Genomic_DNA"/>
</dbReference>
<dbReference type="InterPro" id="IPR050216">
    <property type="entry name" value="LRR_domain-containing"/>
</dbReference>
<protein>
    <submittedName>
        <fullName evidence="5">Leucine-rich repeat domain-containing protein</fullName>
    </submittedName>
</protein>
<reference evidence="5" key="1">
    <citation type="submission" date="2017-02" db="UniProtKB">
        <authorList>
            <consortium name="WormBaseParasite"/>
        </authorList>
    </citation>
    <scope>IDENTIFICATION</scope>
</reference>
<dbReference type="Gene3D" id="3.80.10.10">
    <property type="entry name" value="Ribonuclease Inhibitor"/>
    <property type="match status" value="1"/>
</dbReference>
<evidence type="ECO:0000313" key="5">
    <source>
        <dbReference type="WBParaSite" id="BTMF_0000646001-mRNA-1"/>
    </source>
</evidence>
<dbReference type="SUPFAM" id="SSF52075">
    <property type="entry name" value="Outer arm dynein light chain 1"/>
    <property type="match status" value="1"/>
</dbReference>
<dbReference type="AlphaFoldDB" id="A0A0R3QJ63"/>